<dbReference type="Gene3D" id="2.80.10.50">
    <property type="match status" value="1"/>
</dbReference>
<dbReference type="RefSeq" id="WP_323258278.1">
    <property type="nucleotide sequence ID" value="NZ_JAYGIM010000007.1"/>
</dbReference>
<protein>
    <submittedName>
        <fullName evidence="3">BACON domain-containing carbohydrate-binding protein</fullName>
    </submittedName>
</protein>
<dbReference type="Gene3D" id="2.60.120.260">
    <property type="entry name" value="Galactose-binding domain-like"/>
    <property type="match status" value="1"/>
</dbReference>
<dbReference type="SUPFAM" id="SSF53474">
    <property type="entry name" value="alpha/beta-Hydrolases"/>
    <property type="match status" value="1"/>
</dbReference>
<reference evidence="3 4" key="1">
    <citation type="submission" date="2023-12" db="EMBL/GenBank/DDBJ databases">
        <title>Novel species of the genus Arcicella isolated from rivers.</title>
        <authorList>
            <person name="Lu H."/>
        </authorList>
    </citation>
    <scope>NUCLEOTIDE SEQUENCE [LARGE SCALE GENOMIC DNA]</scope>
    <source>
        <strain evidence="3 4">DC25W</strain>
    </source>
</reference>
<keyword evidence="4" id="KW-1185">Reference proteome</keyword>
<name>A0ABU5SHU1_9BACT</name>
<dbReference type="InterPro" id="IPR013783">
    <property type="entry name" value="Ig-like_fold"/>
</dbReference>
<dbReference type="SUPFAM" id="SSF49785">
    <property type="entry name" value="Galactose-binding domain-like"/>
    <property type="match status" value="1"/>
</dbReference>
<dbReference type="PROSITE" id="PS50231">
    <property type="entry name" value="RICIN_B_LECTIN"/>
    <property type="match status" value="1"/>
</dbReference>
<dbReference type="Pfam" id="PF22633">
    <property type="entry name" value="F5_F8_type_C_2"/>
    <property type="match status" value="1"/>
</dbReference>
<dbReference type="InterPro" id="IPR024361">
    <property type="entry name" value="BACON"/>
</dbReference>
<proteinExistence type="predicted"/>
<evidence type="ECO:0000313" key="3">
    <source>
        <dbReference type="EMBL" id="MEA5426844.1"/>
    </source>
</evidence>
<feature type="domain" description="Secretion system C-terminal sorting" evidence="2">
    <location>
        <begin position="1548"/>
        <end position="1622"/>
    </location>
</feature>
<evidence type="ECO:0000313" key="4">
    <source>
        <dbReference type="Proteomes" id="UP001302222"/>
    </source>
</evidence>
<dbReference type="Gene3D" id="3.40.50.1820">
    <property type="entry name" value="alpha/beta hydrolase"/>
    <property type="match status" value="1"/>
</dbReference>
<feature type="domain" description="BACON" evidence="1">
    <location>
        <begin position="1110"/>
        <end position="1166"/>
    </location>
</feature>
<evidence type="ECO:0000259" key="2">
    <source>
        <dbReference type="Pfam" id="PF18962"/>
    </source>
</evidence>
<feature type="domain" description="BACON" evidence="1">
    <location>
        <begin position="911"/>
        <end position="967"/>
    </location>
</feature>
<gene>
    <name evidence="3" type="ORF">VB798_09695</name>
</gene>
<dbReference type="Gene3D" id="2.60.40.10">
    <property type="entry name" value="Immunoglobulins"/>
    <property type="match status" value="3"/>
</dbReference>
<dbReference type="InterPro" id="IPR008979">
    <property type="entry name" value="Galactose-bd-like_sf"/>
</dbReference>
<dbReference type="InterPro" id="IPR029058">
    <property type="entry name" value="AB_hydrolase_fold"/>
</dbReference>
<dbReference type="CDD" id="cd14948">
    <property type="entry name" value="BACON"/>
    <property type="match status" value="2"/>
</dbReference>
<dbReference type="InterPro" id="IPR026444">
    <property type="entry name" value="Secre_tail"/>
</dbReference>
<dbReference type="NCBIfam" id="TIGR04183">
    <property type="entry name" value="Por_Secre_tail"/>
    <property type="match status" value="1"/>
</dbReference>
<dbReference type="InterPro" id="IPR035992">
    <property type="entry name" value="Ricin_B-like_lectins"/>
</dbReference>
<sequence>MTEAQINDNVKAKNNNKKADSKDYENVEIITAGLLQGEIFQGNVNFQISPDLLQSNISNQIKQIEIDFQDGKGYRVFDFKEQLIPYQFTTIGDVAIAIKLVTKRGTFLTYNILTIHQLERPQPYMSKKTVNAIKVVQESVKNGRVEQNVVGGEYQIYTGCDGVFDKPIIIAEGFDIGQDVNISDMVAKYYPYLYAFRNHGYDLVFVNYSDGRDYMQNNAEVLKRVINEVNSIKVGNNKLVVIGESMSGLIARWALRSMENAGQTHNVSHYIAFDTPHQGANVPPGLVALGRNLYGHTGGFFSLLVALLVPEVMAIYSPAACQLLIHQSSTLEKHPLFDSFRQDLKNLGNGGYPNQGGIRNIALVNGSLNGTPNRNYTNGVLNPGDKILDVDVVGILCNSFIDAWSNQVGQSTKVYDGDAIGICNISFSSSYVNFNRNLDRTPGGYISSGLGYGFPIYSTTNPSFSFVPTFSSIDYRGSLVNDNDYTFPISGSIINASTFQTINTNLTPFAAIYGDDFNNEHARIRGDLGALNTLALRENFGITNTEAVLANCSLPIPPKVMQTGTYFKVGRKNNVLPSGLCKASRGYKFTPQIMTIDLIIPNSNTTSNYVQSIRITGGNLTSPLILQANSWNIYTLNYTNLSTGTYTITTVRRFYGSNTQESTNSTTIQISGSCRLAAGDCPEDDEEGAEIGILSDVNLPCYASKYNGIWVASLEDGTFIPRSRLIANGMNTNSANCFAETDPSSNVVINDNCYTIQSKQTNNYMQLMSDGTIQQQVANNQTTQIWKAVTSGSSYQFVSQSNQQYLKVDNYNEGTHVTSGTSGNNLWNLENSSGSYRVSTPTGITWDMEGYGTGQYLQLYGSTSESLGNHRLWNFTQTTCNTPSTLSLSQSSWSPSASSNSTSVSINSNVSWTASSNQIWLTVSPTSGSNNGTLTLTATANTDTYARTGTITVTGGGISQSVAVTQAGTTASTCPADEVVVGNQGGGEVVIKHFDNYYILCTKSVSGSVTRYVPRGKNYWTWSGFTKNSNVDQYYSCINVNDSDWWGLANPLPSGYVPTGWLSSTFNDADGNPVFYFYKNTTNTLSLSLSTWSTVAASGSTTVNVSSNVSWTASSNQIWLTVSPTSGSNNGTLTLTATANTATSARTGTITVTGGGFSQTVTVTQAGTTSTGSCAVNKVRLLFRADCCLDRLVGAKIRGSNDNSNWTDIYTFTANGTGSWQEFTFSNSTIYQYVRFEASASGYGELFELEFYNGTTKLTGTGFGGTSALDGDIYTFWHGGNMGSINYAGIQINTTNCTTNTLSLSQSSWSTSASNTSTTVSVSSNVSWTASSNATGWLSVSPASGSNNGTLTLTATANSGGSRTGTITVSGGGLSQAVTVTQAAGSSCGNTPQNYCLTGTIPTNQFRYLSNNAYTNVAGPKNSLDGGSPPFYGNAGWIQGYNGVSGSIIYPTNQNDINLPVVSSGYRIDLWWPSANSKVLKLYVNGVQKWSQTTTCQDYCQFYPDFSTVVSGDRVYFEVTENATARVAVSNDVFEKQEEVKDDVLVVSPNPTDGKVKASFYVREAQSVRLSVIDTQGRIVRIYDKDADVGANNIDLDLEQQASGTYIIQLQLNNKQLVTKVIRL</sequence>
<dbReference type="CDD" id="cd00161">
    <property type="entry name" value="beta-trefoil_Ricin-like"/>
    <property type="match status" value="1"/>
</dbReference>
<dbReference type="Pfam" id="PF18962">
    <property type="entry name" value="Por_Secre_tail"/>
    <property type="match status" value="1"/>
</dbReference>
<feature type="domain" description="BACON" evidence="1">
    <location>
        <begin position="1330"/>
        <end position="1383"/>
    </location>
</feature>
<accession>A0ABU5SHU1</accession>
<organism evidence="3 4">
    <name type="scientific">Arcicella lustrica</name>
    <dbReference type="NCBI Taxonomy" id="2984196"/>
    <lineage>
        <taxon>Bacteria</taxon>
        <taxon>Pseudomonadati</taxon>
        <taxon>Bacteroidota</taxon>
        <taxon>Cytophagia</taxon>
        <taxon>Cytophagales</taxon>
        <taxon>Flectobacillaceae</taxon>
        <taxon>Arcicella</taxon>
    </lineage>
</organism>
<dbReference type="Pfam" id="PF13004">
    <property type="entry name" value="BACON"/>
    <property type="match status" value="3"/>
</dbReference>
<dbReference type="Proteomes" id="UP001302222">
    <property type="component" value="Unassembled WGS sequence"/>
</dbReference>
<evidence type="ECO:0000259" key="1">
    <source>
        <dbReference type="Pfam" id="PF13004"/>
    </source>
</evidence>
<dbReference type="EMBL" id="JAYGIM010000007">
    <property type="protein sequence ID" value="MEA5426844.1"/>
    <property type="molecule type" value="Genomic_DNA"/>
</dbReference>
<dbReference type="SUPFAM" id="SSF50370">
    <property type="entry name" value="Ricin B-like lectins"/>
    <property type="match status" value="1"/>
</dbReference>
<comment type="caution">
    <text evidence="3">The sequence shown here is derived from an EMBL/GenBank/DDBJ whole genome shotgun (WGS) entry which is preliminary data.</text>
</comment>